<sequence length="265" mass="28093">MLRLGFVGTGTLVSAVIDGLQATHGDRCTFLLSPRSQATSQALAARYANVVRAESSAAVVEGSDVVFLGMRPNQLSEATAGLPFRSDQTVVSFLAGVPHAQIVEKVRPAGHVVRVNPLPPIRLRKGPVVIYPANPIVEDLFGGLGDLIVAGKESDLVAIANGSAMMSSHYALQNSIIDWLVSRDMAPDTATHYVRSMFSGLAAVGLDAFARGEAVDPAHHETKGGLNERGRGYLTQIGWFDEVGRALNVIESHVLVAAPARPESH</sequence>
<dbReference type="InterPro" id="IPR036291">
    <property type="entry name" value="NAD(P)-bd_dom_sf"/>
</dbReference>
<reference evidence="3 4" key="1">
    <citation type="submission" date="2017-08" db="EMBL/GenBank/DDBJ databases">
        <title>Infants hospitalized years apart are colonized by the same room-sourced microbial strains.</title>
        <authorList>
            <person name="Brooks B."/>
            <person name="Olm M.R."/>
            <person name="Firek B.A."/>
            <person name="Baker R."/>
            <person name="Thomas B.C."/>
            <person name="Morowitz M.J."/>
            <person name="Banfield J.F."/>
        </authorList>
    </citation>
    <scope>NUCLEOTIDE SEQUENCE [LARGE SCALE GENOMIC DNA]</scope>
    <source>
        <strain evidence="3">S2_005_001_R2_27</strain>
    </source>
</reference>
<proteinExistence type="inferred from homology"/>
<dbReference type="SUPFAM" id="SSF51735">
    <property type="entry name" value="NAD(P)-binding Rossmann-fold domains"/>
    <property type="match status" value="1"/>
</dbReference>
<comment type="caution">
    <text evidence="3">The sequence shown here is derived from an EMBL/GenBank/DDBJ whole genome shotgun (WGS) entry which is preliminary data.</text>
</comment>
<evidence type="ECO:0000313" key="3">
    <source>
        <dbReference type="EMBL" id="PZQ84477.1"/>
    </source>
</evidence>
<dbReference type="PANTHER" id="PTHR11645:SF13">
    <property type="entry name" value="PYRROLINE-5-CARBOXYLATE REDUCTASE CATALYTIC N-TERMINAL DOMAIN-CONTAINING PROTEIN"/>
    <property type="match status" value="1"/>
</dbReference>
<gene>
    <name evidence="3" type="ORF">DI549_04720</name>
</gene>
<dbReference type="Gene3D" id="3.40.50.720">
    <property type="entry name" value="NAD(P)-binding Rossmann-like Domain"/>
    <property type="match status" value="1"/>
</dbReference>
<evidence type="ECO:0000259" key="2">
    <source>
        <dbReference type="Pfam" id="PF03807"/>
    </source>
</evidence>
<dbReference type="PANTHER" id="PTHR11645">
    <property type="entry name" value="PYRROLINE-5-CARBOXYLATE REDUCTASE"/>
    <property type="match status" value="1"/>
</dbReference>
<evidence type="ECO:0000313" key="4">
    <source>
        <dbReference type="Proteomes" id="UP000248887"/>
    </source>
</evidence>
<dbReference type="GO" id="GO:0004735">
    <property type="term" value="F:pyrroline-5-carboxylate reductase activity"/>
    <property type="evidence" value="ECO:0007669"/>
    <property type="project" value="TreeGrafter"/>
</dbReference>
<dbReference type="Pfam" id="PF03807">
    <property type="entry name" value="F420_oxidored"/>
    <property type="match status" value="1"/>
</dbReference>
<dbReference type="AlphaFoldDB" id="A0A2W5SNY3"/>
<name>A0A2W5SNY3_ANCNO</name>
<dbReference type="GO" id="GO:0055129">
    <property type="term" value="P:L-proline biosynthetic process"/>
    <property type="evidence" value="ECO:0007669"/>
    <property type="project" value="TreeGrafter"/>
</dbReference>
<dbReference type="Proteomes" id="UP000248887">
    <property type="component" value="Unassembled WGS sequence"/>
</dbReference>
<evidence type="ECO:0000256" key="1">
    <source>
        <dbReference type="ARBA" id="ARBA00005525"/>
    </source>
</evidence>
<feature type="domain" description="Pyrroline-5-carboxylate reductase catalytic N-terminal" evidence="2">
    <location>
        <begin position="3"/>
        <end position="96"/>
    </location>
</feature>
<organism evidence="3 4">
    <name type="scientific">Ancylobacter novellus</name>
    <name type="common">Thiobacillus novellus</name>
    <dbReference type="NCBI Taxonomy" id="921"/>
    <lineage>
        <taxon>Bacteria</taxon>
        <taxon>Pseudomonadati</taxon>
        <taxon>Pseudomonadota</taxon>
        <taxon>Alphaproteobacteria</taxon>
        <taxon>Hyphomicrobiales</taxon>
        <taxon>Xanthobacteraceae</taxon>
        <taxon>Ancylobacter</taxon>
    </lineage>
</organism>
<dbReference type="EMBL" id="QFQD01000009">
    <property type="protein sequence ID" value="PZQ84477.1"/>
    <property type="molecule type" value="Genomic_DNA"/>
</dbReference>
<dbReference type="InterPro" id="IPR028939">
    <property type="entry name" value="P5C_Rdtase_cat_N"/>
</dbReference>
<comment type="similarity">
    <text evidence="1">Belongs to the pyrroline-5-carboxylate reductase family.</text>
</comment>
<protein>
    <recommendedName>
        <fullName evidence="2">Pyrroline-5-carboxylate reductase catalytic N-terminal domain-containing protein</fullName>
    </recommendedName>
</protein>
<accession>A0A2W5SNY3</accession>